<evidence type="ECO:0000256" key="1">
    <source>
        <dbReference type="ARBA" id="ARBA00006756"/>
    </source>
</evidence>
<dbReference type="AlphaFoldDB" id="A0A8X8XND5"/>
<comment type="similarity">
    <text evidence="1 3">Belongs to the EXO70 family.</text>
</comment>
<keyword evidence="3" id="KW-0653">Protein transport</keyword>
<evidence type="ECO:0000259" key="5">
    <source>
        <dbReference type="Pfam" id="PF03081"/>
    </source>
</evidence>
<feature type="region of interest" description="Disordered" evidence="4">
    <location>
        <begin position="356"/>
        <end position="375"/>
    </location>
</feature>
<accession>A0A8X8XND5</accession>
<evidence type="ECO:0000313" key="7">
    <source>
        <dbReference type="Proteomes" id="UP000298416"/>
    </source>
</evidence>
<evidence type="ECO:0000313" key="6">
    <source>
        <dbReference type="EMBL" id="KAG6415068.1"/>
    </source>
</evidence>
<dbReference type="GO" id="GO:0006887">
    <property type="term" value="P:exocytosis"/>
    <property type="evidence" value="ECO:0007669"/>
    <property type="project" value="UniProtKB-KW"/>
</dbReference>
<dbReference type="InterPro" id="IPR004140">
    <property type="entry name" value="Exo70"/>
</dbReference>
<keyword evidence="2 3" id="KW-0813">Transport</keyword>
<dbReference type="SUPFAM" id="SSF74788">
    <property type="entry name" value="Cullin repeat-like"/>
    <property type="match status" value="1"/>
</dbReference>
<dbReference type="GO" id="GO:0015031">
    <property type="term" value="P:protein transport"/>
    <property type="evidence" value="ECO:0007669"/>
    <property type="project" value="UniProtKB-KW"/>
</dbReference>
<gene>
    <name evidence="6" type="ORF">SASPL_122470</name>
</gene>
<dbReference type="Pfam" id="PF03081">
    <property type="entry name" value="Exo70_C"/>
    <property type="match status" value="1"/>
</dbReference>
<dbReference type="InterPro" id="IPR046364">
    <property type="entry name" value="Exo70_C"/>
</dbReference>
<dbReference type="Proteomes" id="UP000298416">
    <property type="component" value="Unassembled WGS sequence"/>
</dbReference>
<comment type="caution">
    <text evidence="6">The sequence shown here is derived from an EMBL/GenBank/DDBJ whole genome shotgun (WGS) entry which is preliminary data.</text>
</comment>
<protein>
    <recommendedName>
        <fullName evidence="3">Exocyst subunit Exo70 family protein</fullName>
    </recommendedName>
</protein>
<proteinExistence type="inferred from homology"/>
<keyword evidence="3" id="KW-0268">Exocytosis</keyword>
<reference evidence="6" key="1">
    <citation type="submission" date="2018-01" db="EMBL/GenBank/DDBJ databases">
        <authorList>
            <person name="Mao J.F."/>
        </authorList>
    </citation>
    <scope>NUCLEOTIDE SEQUENCE</scope>
    <source>
        <strain evidence="6">Huo1</strain>
        <tissue evidence="6">Leaf</tissue>
    </source>
</reference>
<evidence type="ECO:0000256" key="4">
    <source>
        <dbReference type="SAM" id="MobiDB-lite"/>
    </source>
</evidence>
<keyword evidence="7" id="KW-1185">Reference proteome</keyword>
<name>A0A8X8XND5_SALSN</name>
<dbReference type="GO" id="GO:0000145">
    <property type="term" value="C:exocyst"/>
    <property type="evidence" value="ECO:0007669"/>
    <property type="project" value="InterPro"/>
</dbReference>
<dbReference type="Pfam" id="PF20669">
    <property type="entry name" value="Exo70_N"/>
    <property type="match status" value="1"/>
</dbReference>
<feature type="region of interest" description="Disordered" evidence="4">
    <location>
        <begin position="106"/>
        <end position="125"/>
    </location>
</feature>
<dbReference type="PANTHER" id="PTHR12542:SF17">
    <property type="entry name" value="EXOCYST SUBUNIT EXO70 FAMILY PROTEIN"/>
    <property type="match status" value="1"/>
</dbReference>
<comment type="function">
    <text evidence="3">Component of the exocyst complex.</text>
</comment>
<dbReference type="PANTHER" id="PTHR12542">
    <property type="entry name" value="EXOCYST COMPLEX PROTEIN EXO70"/>
    <property type="match status" value="1"/>
</dbReference>
<dbReference type="GO" id="GO:0005546">
    <property type="term" value="F:phosphatidylinositol-4,5-bisphosphate binding"/>
    <property type="evidence" value="ECO:0007669"/>
    <property type="project" value="InterPro"/>
</dbReference>
<feature type="compositionally biased region" description="Basic and acidic residues" evidence="4">
    <location>
        <begin position="113"/>
        <end position="125"/>
    </location>
</feature>
<organism evidence="6">
    <name type="scientific">Salvia splendens</name>
    <name type="common">Scarlet sage</name>
    <dbReference type="NCBI Taxonomy" id="180675"/>
    <lineage>
        <taxon>Eukaryota</taxon>
        <taxon>Viridiplantae</taxon>
        <taxon>Streptophyta</taxon>
        <taxon>Embryophyta</taxon>
        <taxon>Tracheophyta</taxon>
        <taxon>Spermatophyta</taxon>
        <taxon>Magnoliopsida</taxon>
        <taxon>eudicotyledons</taxon>
        <taxon>Gunneridae</taxon>
        <taxon>Pentapetalae</taxon>
        <taxon>asterids</taxon>
        <taxon>lamiids</taxon>
        <taxon>Lamiales</taxon>
        <taxon>Lamiaceae</taxon>
        <taxon>Nepetoideae</taxon>
        <taxon>Mentheae</taxon>
        <taxon>Salviinae</taxon>
        <taxon>Salvia</taxon>
        <taxon>Salvia subgen. Calosphace</taxon>
        <taxon>core Calosphace</taxon>
    </lineage>
</organism>
<dbReference type="Gene3D" id="1.20.1280.170">
    <property type="entry name" value="Exocyst complex component Exo70"/>
    <property type="match status" value="1"/>
</dbReference>
<evidence type="ECO:0000256" key="2">
    <source>
        <dbReference type="ARBA" id="ARBA00022448"/>
    </source>
</evidence>
<evidence type="ECO:0000256" key="3">
    <source>
        <dbReference type="RuleBase" id="RU365026"/>
    </source>
</evidence>
<reference evidence="6" key="2">
    <citation type="submission" date="2020-08" db="EMBL/GenBank/DDBJ databases">
        <title>Plant Genome Project.</title>
        <authorList>
            <person name="Zhang R.-G."/>
        </authorList>
    </citation>
    <scope>NUCLEOTIDE SEQUENCE</scope>
    <source>
        <strain evidence="6">Huo1</strain>
        <tissue evidence="6">Leaf</tissue>
    </source>
</reference>
<feature type="compositionally biased region" description="Polar residues" evidence="4">
    <location>
        <begin position="356"/>
        <end position="369"/>
    </location>
</feature>
<dbReference type="EMBL" id="PNBA02000008">
    <property type="protein sequence ID" value="KAG6415068.1"/>
    <property type="molecule type" value="Genomic_DNA"/>
</dbReference>
<feature type="domain" description="Exocyst complex subunit Exo70 C-terminal" evidence="5">
    <location>
        <begin position="190"/>
        <end position="541"/>
    </location>
</feature>
<dbReference type="InterPro" id="IPR016159">
    <property type="entry name" value="Cullin_repeat-like_dom_sf"/>
</dbReference>
<sequence>MRHLCLSEIMAEECISYNYAEYIIRKWEVGAAKLNTFSSLFLADRNEAYKLLEAIIGVQHAMNHHVKLSTTSRKLVGAQELMQIAMHRLRYEFSAILSATRSSNLDSESLNSQDRDRETTATESERAVEDLKSVAECMIACGYAKECVGTYRIVRKSIVDETMYYLGIERLRNSELRNMEWRNLETRINTWLRVVKIAVQNLFKREKIICDAVFSSSEKVAEACFAAISTDAAADLFSFAESLCKCKKVLSPEKIFRLLDLYEVISDLWPDIELLFADKLSSEVRSQAAMAQLKLGETVSAMLGQFEEAIRKETSPPPIGGGVHPLTRYMMNFLVVLGDYDAALSSILEDWSPANVRSTPTKNRFSSHASGGEADASAPEISRRLSWLIVILLCKLDGKTAAYDDVALSYLYLANNLNYVVSKVRSSNLGILIGEDWIGKHELNVKAYLTKYEKIGWSDVTSAATPPAEVAESVELYYAGFHETCRKQRSWVIPDPIIREEVKISLRKRILSGYRVLCKRMNNMPDVIVRYTPQELDNYLSNLFQE</sequence>